<organism evidence="2 3">
    <name type="scientific">Aspergillus saccharolyticus JOP 1030-1</name>
    <dbReference type="NCBI Taxonomy" id="1450539"/>
    <lineage>
        <taxon>Eukaryota</taxon>
        <taxon>Fungi</taxon>
        <taxon>Dikarya</taxon>
        <taxon>Ascomycota</taxon>
        <taxon>Pezizomycotina</taxon>
        <taxon>Eurotiomycetes</taxon>
        <taxon>Eurotiomycetidae</taxon>
        <taxon>Eurotiales</taxon>
        <taxon>Aspergillaceae</taxon>
        <taxon>Aspergillus</taxon>
        <taxon>Aspergillus subgen. Circumdati</taxon>
    </lineage>
</organism>
<dbReference type="GeneID" id="37078766"/>
<accession>A0A318Z9I9</accession>
<dbReference type="STRING" id="1450539.A0A318Z9I9"/>
<dbReference type="EMBL" id="KZ821246">
    <property type="protein sequence ID" value="PYH43087.1"/>
    <property type="molecule type" value="Genomic_DNA"/>
</dbReference>
<dbReference type="Proteomes" id="UP000248349">
    <property type="component" value="Unassembled WGS sequence"/>
</dbReference>
<evidence type="ECO:0000313" key="2">
    <source>
        <dbReference type="EMBL" id="PYH43087.1"/>
    </source>
</evidence>
<dbReference type="RefSeq" id="XP_025429069.1">
    <property type="nucleotide sequence ID" value="XM_025577537.1"/>
</dbReference>
<evidence type="ECO:0000313" key="3">
    <source>
        <dbReference type="Proteomes" id="UP000248349"/>
    </source>
</evidence>
<dbReference type="AlphaFoldDB" id="A0A318Z9I9"/>
<name>A0A318Z9I9_9EURO</name>
<dbReference type="Pfam" id="PF12770">
    <property type="entry name" value="CHAT"/>
    <property type="match status" value="1"/>
</dbReference>
<proteinExistence type="predicted"/>
<dbReference type="OrthoDB" id="4508661at2759"/>
<feature type="domain" description="CHAT" evidence="1">
    <location>
        <begin position="57"/>
        <end position="143"/>
    </location>
</feature>
<evidence type="ECO:0000259" key="1">
    <source>
        <dbReference type="Pfam" id="PF12770"/>
    </source>
</evidence>
<reference evidence="2 3" key="1">
    <citation type="submission" date="2016-12" db="EMBL/GenBank/DDBJ databases">
        <title>The genomes of Aspergillus section Nigri reveals drivers in fungal speciation.</title>
        <authorList>
            <consortium name="DOE Joint Genome Institute"/>
            <person name="Vesth T.C."/>
            <person name="Nybo J."/>
            <person name="Theobald S."/>
            <person name="Brandl J."/>
            <person name="Frisvad J.C."/>
            <person name="Nielsen K.F."/>
            <person name="Lyhne E.K."/>
            <person name="Kogle M.E."/>
            <person name="Kuo A."/>
            <person name="Riley R."/>
            <person name="Clum A."/>
            <person name="Nolan M."/>
            <person name="Lipzen A."/>
            <person name="Salamov A."/>
            <person name="Henrissat B."/>
            <person name="Wiebenga A."/>
            <person name="De Vries R.P."/>
            <person name="Grigoriev I.V."/>
            <person name="Mortensen U.H."/>
            <person name="Andersen M.R."/>
            <person name="Baker S.E."/>
        </authorList>
    </citation>
    <scope>NUCLEOTIDE SEQUENCE [LARGE SCALE GENOMIC DNA]</scope>
    <source>
        <strain evidence="2 3">JOP 1030-1</strain>
    </source>
</reference>
<dbReference type="InterPro" id="IPR024983">
    <property type="entry name" value="CHAT_dom"/>
</dbReference>
<keyword evidence="3" id="KW-1185">Reference proteome</keyword>
<sequence length="147" mass="16881">MHLNHYRDRFWQGLQLESLLATVNLDLESLVVLEEWDVIFSLNIDPWDAPLIYKYAEDVADVLRQNEVKMVVLNACRSANAGPYLNANIAWTFVRKGISEVVASSFDLHRDAAKIFMSHFYHEILVKGLGFTVSAAEARRRLRTSRT</sequence>
<gene>
    <name evidence="2" type="ORF">BP01DRAFT_384782</name>
</gene>
<protein>
    <recommendedName>
        <fullName evidence="1">CHAT domain-containing protein</fullName>
    </recommendedName>
</protein>